<feature type="non-terminal residue" evidence="8">
    <location>
        <position position="1"/>
    </location>
</feature>
<feature type="domain" description="4Fe-4S ferredoxin-type" evidence="6">
    <location>
        <begin position="14"/>
        <end position="44"/>
    </location>
</feature>
<dbReference type="InterPro" id="IPR023404">
    <property type="entry name" value="rSAM_horseshoe"/>
</dbReference>
<dbReference type="Pfam" id="PF04055">
    <property type="entry name" value="Radical_SAM"/>
    <property type="match status" value="1"/>
</dbReference>
<dbReference type="EMBL" id="LAZR01061419">
    <property type="protein sequence ID" value="KKK63619.1"/>
    <property type="molecule type" value="Genomic_DNA"/>
</dbReference>
<dbReference type="Gene3D" id="3.30.70.20">
    <property type="match status" value="1"/>
</dbReference>
<dbReference type="GO" id="GO:0046872">
    <property type="term" value="F:metal ion binding"/>
    <property type="evidence" value="ECO:0007669"/>
    <property type="project" value="UniProtKB-KW"/>
</dbReference>
<feature type="domain" description="Radical SAM core" evidence="7">
    <location>
        <begin position="72"/>
        <end position="293"/>
    </location>
</feature>
<dbReference type="SUPFAM" id="SSF54862">
    <property type="entry name" value="4Fe-4S ferredoxins"/>
    <property type="match status" value="1"/>
</dbReference>
<name>A0A0F8ZAX0_9ZZZZ</name>
<dbReference type="PANTHER" id="PTHR43409">
    <property type="entry name" value="ANAEROBIC MAGNESIUM-PROTOPORPHYRIN IX MONOMETHYL ESTER CYCLASE-RELATED"/>
    <property type="match status" value="1"/>
</dbReference>
<dbReference type="InterPro" id="IPR034466">
    <property type="entry name" value="Methyltransferase_Class_B"/>
</dbReference>
<dbReference type="SMART" id="SM00729">
    <property type="entry name" value="Elp3"/>
    <property type="match status" value="1"/>
</dbReference>
<evidence type="ECO:0000313" key="8">
    <source>
        <dbReference type="EMBL" id="KKK63619.1"/>
    </source>
</evidence>
<dbReference type="GO" id="GO:0003824">
    <property type="term" value="F:catalytic activity"/>
    <property type="evidence" value="ECO:0007669"/>
    <property type="project" value="InterPro"/>
</dbReference>
<dbReference type="InterPro" id="IPR017896">
    <property type="entry name" value="4Fe4S_Fe-S-bd"/>
</dbReference>
<evidence type="ECO:0000256" key="4">
    <source>
        <dbReference type="ARBA" id="ARBA00023004"/>
    </source>
</evidence>
<sequence>PSAKAATGKRPVQYGMVIDTRRCTGCHACSVACKSDGGVSFTPSAGLLKDLDALPVPARRSSPYRRYHSVLAKRNPITVMITSRGCPFDCVFCNRMGRKYRCHSAEYVLAEFDDIVELGIAEVFIHDDTFTLRRDRVEEICRGLIERRGDLIWEARTRVDCVDRELLALMRRAGCTRLSFGVESGSPRVLKAMRKGIDLDRVKQVFRWTRQEGITSLADFMIGSLDERREDVEMSLALAGEINPDYVQYSICSPYPGTPLYEIGRENGLIAEDVWEAFAGDPLRKFRSPVWTQHFTEDELIQLAAMAYRRFYMRPSYMLRQATKIRSFRQLKGMVGAALGMLRRG</sequence>
<comment type="caution">
    <text evidence="8">The sequence shown here is derived from an EMBL/GenBank/DDBJ whole genome shotgun (WGS) entry which is preliminary data.</text>
</comment>
<evidence type="ECO:0000259" key="6">
    <source>
        <dbReference type="PROSITE" id="PS51379"/>
    </source>
</evidence>
<dbReference type="GO" id="GO:0005829">
    <property type="term" value="C:cytosol"/>
    <property type="evidence" value="ECO:0007669"/>
    <property type="project" value="TreeGrafter"/>
</dbReference>
<dbReference type="InterPro" id="IPR006638">
    <property type="entry name" value="Elp3/MiaA/NifB-like_rSAM"/>
</dbReference>
<dbReference type="SUPFAM" id="SSF102114">
    <property type="entry name" value="Radical SAM enzymes"/>
    <property type="match status" value="1"/>
</dbReference>
<evidence type="ECO:0000256" key="3">
    <source>
        <dbReference type="ARBA" id="ARBA00022723"/>
    </source>
</evidence>
<dbReference type="PROSITE" id="PS51379">
    <property type="entry name" value="4FE4S_FER_2"/>
    <property type="match status" value="1"/>
</dbReference>
<dbReference type="PROSITE" id="PS51918">
    <property type="entry name" value="RADICAL_SAM"/>
    <property type="match status" value="1"/>
</dbReference>
<dbReference type="SFLD" id="SFLDS00029">
    <property type="entry name" value="Radical_SAM"/>
    <property type="match status" value="1"/>
</dbReference>
<comment type="cofactor">
    <cofactor evidence="1">
        <name>[4Fe-4S] cluster</name>
        <dbReference type="ChEBI" id="CHEBI:49883"/>
    </cofactor>
</comment>
<dbReference type="PANTHER" id="PTHR43409:SF16">
    <property type="entry name" value="SLR0320 PROTEIN"/>
    <property type="match status" value="1"/>
</dbReference>
<evidence type="ECO:0000259" key="7">
    <source>
        <dbReference type="PROSITE" id="PS51918"/>
    </source>
</evidence>
<dbReference type="GO" id="GO:0051539">
    <property type="term" value="F:4 iron, 4 sulfur cluster binding"/>
    <property type="evidence" value="ECO:0007669"/>
    <property type="project" value="UniProtKB-KW"/>
</dbReference>
<reference evidence="8" key="1">
    <citation type="journal article" date="2015" name="Nature">
        <title>Complex archaea that bridge the gap between prokaryotes and eukaryotes.</title>
        <authorList>
            <person name="Spang A."/>
            <person name="Saw J.H."/>
            <person name="Jorgensen S.L."/>
            <person name="Zaremba-Niedzwiedzka K."/>
            <person name="Martijn J."/>
            <person name="Lind A.E."/>
            <person name="van Eijk R."/>
            <person name="Schleper C."/>
            <person name="Guy L."/>
            <person name="Ettema T.J."/>
        </authorList>
    </citation>
    <scope>NUCLEOTIDE SEQUENCE</scope>
</reference>
<dbReference type="InterPro" id="IPR058240">
    <property type="entry name" value="rSAM_sf"/>
</dbReference>
<evidence type="ECO:0000256" key="5">
    <source>
        <dbReference type="ARBA" id="ARBA00023014"/>
    </source>
</evidence>
<accession>A0A0F8ZAX0</accession>
<proteinExistence type="predicted"/>
<evidence type="ECO:0000256" key="1">
    <source>
        <dbReference type="ARBA" id="ARBA00001966"/>
    </source>
</evidence>
<dbReference type="CDD" id="cd01335">
    <property type="entry name" value="Radical_SAM"/>
    <property type="match status" value="1"/>
</dbReference>
<keyword evidence="4" id="KW-0408">Iron</keyword>
<organism evidence="8">
    <name type="scientific">marine sediment metagenome</name>
    <dbReference type="NCBI Taxonomy" id="412755"/>
    <lineage>
        <taxon>unclassified sequences</taxon>
        <taxon>metagenomes</taxon>
        <taxon>ecological metagenomes</taxon>
    </lineage>
</organism>
<keyword evidence="3" id="KW-0479">Metal-binding</keyword>
<dbReference type="InterPro" id="IPR051198">
    <property type="entry name" value="BchE-like"/>
</dbReference>
<keyword evidence="2" id="KW-0949">S-adenosyl-L-methionine</keyword>
<dbReference type="AlphaFoldDB" id="A0A0F8ZAX0"/>
<dbReference type="SFLD" id="SFLDG01123">
    <property type="entry name" value="methyltransferase_(Class_B)"/>
    <property type="match status" value="1"/>
</dbReference>
<evidence type="ECO:0000256" key="2">
    <source>
        <dbReference type="ARBA" id="ARBA00022691"/>
    </source>
</evidence>
<dbReference type="SFLD" id="SFLDG01082">
    <property type="entry name" value="B12-binding_domain_containing"/>
    <property type="match status" value="1"/>
</dbReference>
<dbReference type="InterPro" id="IPR007197">
    <property type="entry name" value="rSAM"/>
</dbReference>
<keyword evidence="5" id="KW-0411">Iron-sulfur</keyword>
<dbReference type="Gene3D" id="3.80.30.20">
    <property type="entry name" value="tm_1862 like domain"/>
    <property type="match status" value="1"/>
</dbReference>
<gene>
    <name evidence="8" type="ORF">LCGC14_2992450</name>
</gene>
<protein>
    <submittedName>
        <fullName evidence="8">Uncharacterized protein</fullName>
    </submittedName>
</protein>